<dbReference type="Proteomes" id="UP000595362">
    <property type="component" value="Chromosome"/>
</dbReference>
<sequence length="112" mass="12357">MALTRDFKETIIERARKDKKFRRGMLTRGIVLLIAGSEEDVQVGKSFIRDYINSTIGFPALAKRTGIPKESLMRMLGPKGNPSLSNLNQVTHTLLENEGLKGADNLSVSVQG</sequence>
<reference evidence="1 2" key="1">
    <citation type="submission" date="2020-07" db="EMBL/GenBank/DDBJ databases">
        <title>Huge and variable diversity of episymbiotic CPR bacteria and DPANN archaea in groundwater ecosystems.</title>
        <authorList>
            <person name="He C.Y."/>
            <person name="Keren R."/>
            <person name="Whittaker M."/>
            <person name="Farag I.F."/>
            <person name="Doudna J."/>
            <person name="Cate J.H.D."/>
            <person name="Banfield J.F."/>
        </authorList>
    </citation>
    <scope>NUCLEOTIDE SEQUENCE [LARGE SCALE GENOMIC DNA]</scope>
    <source>
        <strain evidence="1">NC_groundwater_70_Ag_B-0.1um_54_66</strain>
    </source>
</reference>
<gene>
    <name evidence="1" type="ORF">HYS17_02340</name>
</gene>
<proteinExistence type="predicted"/>
<accession>A0A7T5UGU5</accession>
<dbReference type="EMBL" id="CP066681">
    <property type="protein sequence ID" value="QQG36634.1"/>
    <property type="molecule type" value="Genomic_DNA"/>
</dbReference>
<evidence type="ECO:0000313" key="2">
    <source>
        <dbReference type="Proteomes" id="UP000595362"/>
    </source>
</evidence>
<organism evidence="1 2">
    <name type="scientific">Micavibrio aeruginosavorus</name>
    <dbReference type="NCBI Taxonomy" id="349221"/>
    <lineage>
        <taxon>Bacteria</taxon>
        <taxon>Pseudomonadati</taxon>
        <taxon>Bdellovibrionota</taxon>
        <taxon>Bdellovibrionia</taxon>
        <taxon>Bdellovibrionales</taxon>
        <taxon>Pseudobdellovibrionaceae</taxon>
        <taxon>Micavibrio</taxon>
    </lineage>
</organism>
<name>A0A7T5UGU5_9BACT</name>
<dbReference type="AlphaFoldDB" id="A0A7T5UGU5"/>
<evidence type="ECO:0000313" key="1">
    <source>
        <dbReference type="EMBL" id="QQG36634.1"/>
    </source>
</evidence>
<protein>
    <submittedName>
        <fullName evidence="1">Transcriptional regulator</fullName>
    </submittedName>
</protein>